<dbReference type="STRING" id="543379.A0A232FMY2"/>
<dbReference type="InterPro" id="IPR036610">
    <property type="entry name" value="PEBP-like_sf"/>
</dbReference>
<dbReference type="OrthoDB" id="2506647at2759"/>
<evidence type="ECO:0000313" key="2">
    <source>
        <dbReference type="Proteomes" id="UP000215335"/>
    </source>
</evidence>
<dbReference type="Pfam" id="PF01161">
    <property type="entry name" value="PBP"/>
    <property type="match status" value="1"/>
</dbReference>
<dbReference type="EMBL" id="NNAY01000011">
    <property type="protein sequence ID" value="OXU32032.1"/>
    <property type="molecule type" value="Genomic_DNA"/>
</dbReference>
<proteinExistence type="predicted"/>
<dbReference type="InterPro" id="IPR008914">
    <property type="entry name" value="PEBP"/>
</dbReference>
<dbReference type="AlphaFoldDB" id="A0A232FMY2"/>
<feature type="non-terminal residue" evidence="1">
    <location>
        <position position="1"/>
    </location>
</feature>
<sequence length="189" mass="21206">SFIMATDISSSFKSSEIVPDVVDTPPKELLSVTYNDRPVEFSMELTPTQVKDAPAVTWSPEASTFYTLCMTDPDATSRKNPILREVLHWLVTNIPGNDVSQGDNLAEYRGSGPPEGSGLHRYVFLLYKQPGKLSFDGEKRISNRSRDGRLKFSIRKFADKYGLGEPIAGNMYQAQYDDYVPILHAQYTD</sequence>
<dbReference type="Proteomes" id="UP000215335">
    <property type="component" value="Unassembled WGS sequence"/>
</dbReference>
<dbReference type="Gene3D" id="3.90.280.10">
    <property type="entry name" value="PEBP-like"/>
    <property type="match status" value="1"/>
</dbReference>
<keyword evidence="2" id="KW-1185">Reference proteome</keyword>
<gene>
    <name evidence="1" type="ORF">TSAR_004330</name>
</gene>
<dbReference type="PANTHER" id="PTHR11362:SF152">
    <property type="entry name" value="ODORANT-BINDING PROTEIN A5-LIKE PROTEIN"/>
    <property type="match status" value="1"/>
</dbReference>
<name>A0A232FMY2_9HYME</name>
<dbReference type="CDD" id="cd00866">
    <property type="entry name" value="PEBP_euk"/>
    <property type="match status" value="1"/>
</dbReference>
<evidence type="ECO:0008006" key="3">
    <source>
        <dbReference type="Google" id="ProtNLM"/>
    </source>
</evidence>
<dbReference type="InterPro" id="IPR035810">
    <property type="entry name" value="PEBP_euk"/>
</dbReference>
<dbReference type="PANTHER" id="PTHR11362">
    <property type="entry name" value="PHOSPHATIDYLETHANOLAMINE-BINDING PROTEIN"/>
    <property type="match status" value="1"/>
</dbReference>
<evidence type="ECO:0000313" key="1">
    <source>
        <dbReference type="EMBL" id="OXU32032.1"/>
    </source>
</evidence>
<organism evidence="1 2">
    <name type="scientific">Trichomalopsis sarcophagae</name>
    <dbReference type="NCBI Taxonomy" id="543379"/>
    <lineage>
        <taxon>Eukaryota</taxon>
        <taxon>Metazoa</taxon>
        <taxon>Ecdysozoa</taxon>
        <taxon>Arthropoda</taxon>
        <taxon>Hexapoda</taxon>
        <taxon>Insecta</taxon>
        <taxon>Pterygota</taxon>
        <taxon>Neoptera</taxon>
        <taxon>Endopterygota</taxon>
        <taxon>Hymenoptera</taxon>
        <taxon>Apocrita</taxon>
        <taxon>Proctotrupomorpha</taxon>
        <taxon>Chalcidoidea</taxon>
        <taxon>Pteromalidae</taxon>
        <taxon>Pteromalinae</taxon>
        <taxon>Trichomalopsis</taxon>
    </lineage>
</organism>
<reference evidence="1 2" key="1">
    <citation type="journal article" date="2017" name="Curr. Biol.">
        <title>The Evolution of Venom by Co-option of Single-Copy Genes.</title>
        <authorList>
            <person name="Martinson E.O."/>
            <person name="Mrinalini"/>
            <person name="Kelkar Y.D."/>
            <person name="Chang C.H."/>
            <person name="Werren J.H."/>
        </authorList>
    </citation>
    <scope>NUCLEOTIDE SEQUENCE [LARGE SCALE GENOMIC DNA]</scope>
    <source>
        <strain evidence="1 2">Alberta</strain>
        <tissue evidence="1">Whole body</tissue>
    </source>
</reference>
<accession>A0A232FMY2</accession>
<comment type="caution">
    <text evidence="1">The sequence shown here is derived from an EMBL/GenBank/DDBJ whole genome shotgun (WGS) entry which is preliminary data.</text>
</comment>
<dbReference type="SUPFAM" id="SSF49777">
    <property type="entry name" value="PEBP-like"/>
    <property type="match status" value="1"/>
</dbReference>
<protein>
    <recommendedName>
        <fullName evidence="3">Phosphatidylethanolamine-binding protein</fullName>
    </recommendedName>
</protein>